<accession>A0AAE1CRW1</accession>
<keyword evidence="2" id="KW-1185">Reference proteome</keyword>
<gene>
    <name evidence="1" type="ORF">RRG08_034744</name>
</gene>
<dbReference type="Proteomes" id="UP001283361">
    <property type="component" value="Unassembled WGS sequence"/>
</dbReference>
<evidence type="ECO:0000313" key="1">
    <source>
        <dbReference type="EMBL" id="KAK3730423.1"/>
    </source>
</evidence>
<sequence>MLDKAVELVIARWSRGCERSCESKCCPPVASVLSWSVRRVERWNRKFPTKVCFMSKANRNNICGDLCFHPISATGTLTHRHCISCYMQEEIKIVTASNGEITRVMLRFQPLLSKNVDLDRSVCDCLWGDLPQSPAINLFVPRRAVAHSRKRVKSGVAGKSTLANDHSMTTPNIDLSKKIFFDMK</sequence>
<protein>
    <submittedName>
        <fullName evidence="1">Uncharacterized protein</fullName>
    </submittedName>
</protein>
<proteinExistence type="predicted"/>
<reference evidence="1" key="1">
    <citation type="journal article" date="2023" name="G3 (Bethesda)">
        <title>A reference genome for the long-term kleptoplast-retaining sea slug Elysia crispata morphotype clarki.</title>
        <authorList>
            <person name="Eastman K.E."/>
            <person name="Pendleton A.L."/>
            <person name="Shaikh M.A."/>
            <person name="Suttiyut T."/>
            <person name="Ogas R."/>
            <person name="Tomko P."/>
            <person name="Gavelis G."/>
            <person name="Widhalm J.R."/>
            <person name="Wisecaver J.H."/>
        </authorList>
    </citation>
    <scope>NUCLEOTIDE SEQUENCE</scope>
    <source>
        <strain evidence="1">ECLA1</strain>
    </source>
</reference>
<name>A0AAE1CRW1_9GAST</name>
<dbReference type="EMBL" id="JAWDGP010007081">
    <property type="protein sequence ID" value="KAK3730423.1"/>
    <property type="molecule type" value="Genomic_DNA"/>
</dbReference>
<dbReference type="AlphaFoldDB" id="A0AAE1CRW1"/>
<organism evidence="1 2">
    <name type="scientific">Elysia crispata</name>
    <name type="common">lettuce slug</name>
    <dbReference type="NCBI Taxonomy" id="231223"/>
    <lineage>
        <taxon>Eukaryota</taxon>
        <taxon>Metazoa</taxon>
        <taxon>Spiralia</taxon>
        <taxon>Lophotrochozoa</taxon>
        <taxon>Mollusca</taxon>
        <taxon>Gastropoda</taxon>
        <taxon>Heterobranchia</taxon>
        <taxon>Euthyneura</taxon>
        <taxon>Panpulmonata</taxon>
        <taxon>Sacoglossa</taxon>
        <taxon>Placobranchoidea</taxon>
        <taxon>Plakobranchidae</taxon>
        <taxon>Elysia</taxon>
    </lineage>
</organism>
<evidence type="ECO:0000313" key="2">
    <source>
        <dbReference type="Proteomes" id="UP001283361"/>
    </source>
</evidence>
<comment type="caution">
    <text evidence="1">The sequence shown here is derived from an EMBL/GenBank/DDBJ whole genome shotgun (WGS) entry which is preliminary data.</text>
</comment>